<accession>A0ABW7IWP8</accession>
<keyword evidence="6" id="KW-0133">Cell shape</keyword>
<keyword evidence="7 14" id="KW-1133">Transmembrane helix</keyword>
<keyword evidence="5 14" id="KW-0812">Transmembrane</keyword>
<reference evidence="15 16" key="1">
    <citation type="submission" date="2024-10" db="EMBL/GenBank/DDBJ databases">
        <authorList>
            <person name="Yibar A."/>
            <person name="Saticioglu I.B."/>
            <person name="Duman M."/>
            <person name="Ajmi N."/>
            <person name="Gurler F."/>
            <person name="Ay H."/>
            <person name="Onuk E."/>
            <person name="Guler S."/>
            <person name="Romalde J.L."/>
        </authorList>
    </citation>
    <scope>NUCLEOTIDE SEQUENCE [LARGE SCALE GENOMIC DNA]</scope>
    <source>
        <strain evidence="15 16">14-MA-B</strain>
    </source>
</reference>
<comment type="similarity">
    <text evidence="10">Belongs to the ZapG family.</text>
</comment>
<evidence type="ECO:0000256" key="13">
    <source>
        <dbReference type="SAM" id="MobiDB-lite"/>
    </source>
</evidence>
<evidence type="ECO:0000256" key="1">
    <source>
        <dbReference type="ARBA" id="ARBA00004377"/>
    </source>
</evidence>
<dbReference type="PANTHER" id="PTHR39579:SF1">
    <property type="entry name" value="INNER MEMBRANE PROTEIN YHCB"/>
    <property type="match status" value="1"/>
</dbReference>
<feature type="region of interest" description="Disordered" evidence="13">
    <location>
        <begin position="82"/>
        <end position="147"/>
    </location>
</feature>
<evidence type="ECO:0000313" key="16">
    <source>
        <dbReference type="Proteomes" id="UP001607151"/>
    </source>
</evidence>
<evidence type="ECO:0000256" key="9">
    <source>
        <dbReference type="ARBA" id="ARBA00023306"/>
    </source>
</evidence>
<evidence type="ECO:0000256" key="4">
    <source>
        <dbReference type="ARBA" id="ARBA00022618"/>
    </source>
</evidence>
<evidence type="ECO:0000256" key="12">
    <source>
        <dbReference type="ARBA" id="ARBA00035727"/>
    </source>
</evidence>
<organism evidence="15 16">
    <name type="scientific">Vibrio rumoiensis</name>
    <dbReference type="NCBI Taxonomy" id="76258"/>
    <lineage>
        <taxon>Bacteria</taxon>
        <taxon>Pseudomonadati</taxon>
        <taxon>Pseudomonadota</taxon>
        <taxon>Gammaproteobacteria</taxon>
        <taxon>Vibrionales</taxon>
        <taxon>Vibrionaceae</taxon>
        <taxon>Vibrio</taxon>
    </lineage>
</organism>
<dbReference type="RefSeq" id="WP_089139227.1">
    <property type="nucleotide sequence ID" value="NZ_AP018685.1"/>
</dbReference>
<evidence type="ECO:0000256" key="10">
    <source>
        <dbReference type="ARBA" id="ARBA00035657"/>
    </source>
</evidence>
<dbReference type="InterPro" id="IPR009386">
    <property type="entry name" value="ZapG-like"/>
</dbReference>
<keyword evidence="8 14" id="KW-0472">Membrane</keyword>
<evidence type="ECO:0000313" key="15">
    <source>
        <dbReference type="EMBL" id="MFH0265964.1"/>
    </source>
</evidence>
<keyword evidence="2" id="KW-1003">Cell membrane</keyword>
<evidence type="ECO:0000256" key="7">
    <source>
        <dbReference type="ARBA" id="ARBA00022989"/>
    </source>
</evidence>
<keyword evidence="16" id="KW-1185">Reference proteome</keyword>
<dbReference type="Proteomes" id="UP001607151">
    <property type="component" value="Unassembled WGS sequence"/>
</dbReference>
<evidence type="ECO:0000256" key="2">
    <source>
        <dbReference type="ARBA" id="ARBA00022475"/>
    </source>
</evidence>
<proteinExistence type="inferred from homology"/>
<protein>
    <recommendedName>
        <fullName evidence="11">Z-ring associated protein G</fullName>
    </recommendedName>
    <alternativeName>
        <fullName evidence="12">Cell division protein ZapG</fullName>
    </alternativeName>
</protein>
<keyword evidence="9" id="KW-0131">Cell cycle</keyword>
<keyword evidence="4" id="KW-0132">Cell division</keyword>
<comment type="caution">
    <text evidence="15">The sequence shown here is derived from an EMBL/GenBank/DDBJ whole genome shotgun (WGS) entry which is preliminary data.</text>
</comment>
<gene>
    <name evidence="15" type="primary">zapG</name>
    <name evidence="15" type="ORF">ACGRQ9_10895</name>
</gene>
<dbReference type="EMBL" id="JBIHSN010000002">
    <property type="protein sequence ID" value="MFH0265964.1"/>
    <property type="molecule type" value="Genomic_DNA"/>
</dbReference>
<sequence>MAFLYAAVGLVIGLIIGIIIARVMTPEYKKHKQLQKELETAKFELEQHRQDLSDHFSNSAEMLDTLGKNYTKLYQHMAQTSSDLLPNIPKQDNPFVTQTAEAPLESEERKPEETPEIQPKDYANGSTGLLKEQPKTYVESPTMNKAS</sequence>
<feature type="transmembrane region" description="Helical" evidence="14">
    <location>
        <begin position="6"/>
        <end position="25"/>
    </location>
</feature>
<evidence type="ECO:0000256" key="8">
    <source>
        <dbReference type="ARBA" id="ARBA00023136"/>
    </source>
</evidence>
<dbReference type="NCBIfam" id="NF008672">
    <property type="entry name" value="PRK11677.1"/>
    <property type="match status" value="1"/>
</dbReference>
<dbReference type="Pfam" id="PF06295">
    <property type="entry name" value="ZapG-like"/>
    <property type="match status" value="1"/>
</dbReference>
<dbReference type="PANTHER" id="PTHR39579">
    <property type="entry name" value="INNER MEMBRANE PROTEIN YHCB"/>
    <property type="match status" value="1"/>
</dbReference>
<evidence type="ECO:0000256" key="5">
    <source>
        <dbReference type="ARBA" id="ARBA00022692"/>
    </source>
</evidence>
<name>A0ABW7IWP8_9VIBR</name>
<evidence type="ECO:0000256" key="6">
    <source>
        <dbReference type="ARBA" id="ARBA00022960"/>
    </source>
</evidence>
<comment type="subcellular location">
    <subcellularLocation>
        <location evidence="1">Cell inner membrane</location>
        <topology evidence="1">Single-pass membrane protein</topology>
    </subcellularLocation>
</comment>
<evidence type="ECO:0000256" key="14">
    <source>
        <dbReference type="SAM" id="Phobius"/>
    </source>
</evidence>
<evidence type="ECO:0000256" key="11">
    <source>
        <dbReference type="ARBA" id="ARBA00035703"/>
    </source>
</evidence>
<keyword evidence="3" id="KW-0997">Cell inner membrane</keyword>
<evidence type="ECO:0000256" key="3">
    <source>
        <dbReference type="ARBA" id="ARBA00022519"/>
    </source>
</evidence>
<dbReference type="PIRSF" id="PIRSF006318">
    <property type="entry name" value="YhcB"/>
    <property type="match status" value="1"/>
</dbReference>